<name>A0A4U0QPA5_9RHOB</name>
<gene>
    <name evidence="2" type="ORF">FA740_12490</name>
</gene>
<dbReference type="OrthoDB" id="283968at2"/>
<dbReference type="Proteomes" id="UP000306223">
    <property type="component" value="Unassembled WGS sequence"/>
</dbReference>
<evidence type="ECO:0000313" key="3">
    <source>
        <dbReference type="Proteomes" id="UP000306223"/>
    </source>
</evidence>
<evidence type="ECO:0000259" key="1">
    <source>
        <dbReference type="Pfam" id="PF11160"/>
    </source>
</evidence>
<feature type="domain" description="Hypervirulence associated protein TUDOR" evidence="1">
    <location>
        <begin position="6"/>
        <end position="67"/>
    </location>
</feature>
<sequence>MILRKGTKVEWSWAGHTASGTITDIFTDDVERTIKGSRVSRKASRDDPAYLIEQQDGDRVLKGRSELRRSDD</sequence>
<reference evidence="2 3" key="1">
    <citation type="submission" date="2019-04" db="EMBL/GenBank/DDBJ databases">
        <authorList>
            <person name="Li J."/>
        </authorList>
    </citation>
    <scope>NUCLEOTIDE SEQUENCE [LARGE SCALE GENOMIC DNA]</scope>
    <source>
        <strain evidence="2 3">CCTCC AB2016182</strain>
    </source>
</reference>
<proteinExistence type="predicted"/>
<dbReference type="AlphaFoldDB" id="A0A4U0QPA5"/>
<protein>
    <submittedName>
        <fullName evidence="2">DUF2945 domain-containing protein</fullName>
    </submittedName>
</protein>
<accession>A0A4U0QPA5</accession>
<evidence type="ECO:0000313" key="2">
    <source>
        <dbReference type="EMBL" id="TJZ83616.1"/>
    </source>
</evidence>
<dbReference type="RefSeq" id="WP_136857107.1">
    <property type="nucleotide sequence ID" value="NZ_CALEYR010000098.1"/>
</dbReference>
<keyword evidence="3" id="KW-1185">Reference proteome</keyword>
<dbReference type="EMBL" id="SUNH01000016">
    <property type="protein sequence ID" value="TJZ83616.1"/>
    <property type="molecule type" value="Genomic_DNA"/>
</dbReference>
<dbReference type="Pfam" id="PF11160">
    <property type="entry name" value="Hva1_TUDOR"/>
    <property type="match status" value="1"/>
</dbReference>
<comment type="caution">
    <text evidence="2">The sequence shown here is derived from an EMBL/GenBank/DDBJ whole genome shotgun (WGS) entry which is preliminary data.</text>
</comment>
<dbReference type="InterPro" id="IPR021331">
    <property type="entry name" value="Hva1_TUDOR"/>
</dbReference>
<organism evidence="2 3">
    <name type="scientific">Paracoccus hibiscisoli</name>
    <dbReference type="NCBI Taxonomy" id="2023261"/>
    <lineage>
        <taxon>Bacteria</taxon>
        <taxon>Pseudomonadati</taxon>
        <taxon>Pseudomonadota</taxon>
        <taxon>Alphaproteobacteria</taxon>
        <taxon>Rhodobacterales</taxon>
        <taxon>Paracoccaceae</taxon>
        <taxon>Paracoccus</taxon>
    </lineage>
</organism>